<accession>A0A363NYH5</accession>
<sequence length="259" mass="29412">MAEFYHLNCVRIVSSVNDNVCGHCLLIKEGERLVLVDTGIGLMDTMFPIERIGKELVEMVGYRFNEDLTAIRQIEKLGFDPSAVTDCVISHLDNDHIGGLADFPNATVHLGQEEYENYLSGNQRYLVTPLLHNPVIRTYAKSDFQWHGLEARKLAIDLKLSLYLVPLFGHTLGHCGVAIESQEVKLLYVADAYYMRVELTDETHPVNSLAKMRAEDNRLRLASMDKIREFVADHSEIKVFGYHDIEEFSEFMDSSSPKS</sequence>
<evidence type="ECO:0000313" key="7">
    <source>
        <dbReference type="Proteomes" id="UP000250831"/>
    </source>
</evidence>
<keyword evidence="3 6" id="KW-0378">Hydrolase</keyword>
<dbReference type="Proteomes" id="UP000250831">
    <property type="component" value="Unassembled WGS sequence"/>
</dbReference>
<evidence type="ECO:0000313" key="6">
    <source>
        <dbReference type="EMBL" id="PUV25855.1"/>
    </source>
</evidence>
<name>A0A363NYH5_9SPHI</name>
<keyword evidence="2" id="KW-0479">Metal-binding</keyword>
<evidence type="ECO:0000256" key="2">
    <source>
        <dbReference type="ARBA" id="ARBA00022723"/>
    </source>
</evidence>
<dbReference type="OrthoDB" id="9802248at2"/>
<keyword evidence="4" id="KW-0862">Zinc</keyword>
<dbReference type="InterPro" id="IPR001279">
    <property type="entry name" value="Metallo-B-lactamas"/>
</dbReference>
<dbReference type="CDD" id="cd07742">
    <property type="entry name" value="metallo-hydrolase-like_MBL-fold"/>
    <property type="match status" value="1"/>
</dbReference>
<dbReference type="GO" id="GO:0016787">
    <property type="term" value="F:hydrolase activity"/>
    <property type="evidence" value="ECO:0007669"/>
    <property type="project" value="UniProtKB-KW"/>
</dbReference>
<comment type="caution">
    <text evidence="6">The sequence shown here is derived from an EMBL/GenBank/DDBJ whole genome shotgun (WGS) entry which is preliminary data.</text>
</comment>
<dbReference type="SUPFAM" id="SSF56281">
    <property type="entry name" value="Metallo-hydrolase/oxidoreductase"/>
    <property type="match status" value="1"/>
</dbReference>
<comment type="similarity">
    <text evidence="1">Belongs to the metallo-beta-lactamase superfamily.</text>
</comment>
<dbReference type="GO" id="GO:0046872">
    <property type="term" value="F:metal ion binding"/>
    <property type="evidence" value="ECO:0007669"/>
    <property type="project" value="UniProtKB-KW"/>
</dbReference>
<dbReference type="InterPro" id="IPR036866">
    <property type="entry name" value="RibonucZ/Hydroxyglut_hydro"/>
</dbReference>
<dbReference type="RefSeq" id="WP_108632161.1">
    <property type="nucleotide sequence ID" value="NZ_QCXX01000001.1"/>
</dbReference>
<dbReference type="PANTHER" id="PTHR42978:SF3">
    <property type="entry name" value="BLR3078 PROTEIN"/>
    <property type="match status" value="1"/>
</dbReference>
<dbReference type="SMART" id="SM00849">
    <property type="entry name" value="Lactamase_B"/>
    <property type="match status" value="1"/>
</dbReference>
<organism evidence="6 7">
    <name type="scientific">Sphingobacterium athyrii</name>
    <dbReference type="NCBI Taxonomy" id="2152717"/>
    <lineage>
        <taxon>Bacteria</taxon>
        <taxon>Pseudomonadati</taxon>
        <taxon>Bacteroidota</taxon>
        <taxon>Sphingobacteriia</taxon>
        <taxon>Sphingobacteriales</taxon>
        <taxon>Sphingobacteriaceae</taxon>
        <taxon>Sphingobacterium</taxon>
    </lineage>
</organism>
<evidence type="ECO:0000256" key="3">
    <source>
        <dbReference type="ARBA" id="ARBA00022801"/>
    </source>
</evidence>
<evidence type="ECO:0000259" key="5">
    <source>
        <dbReference type="SMART" id="SM00849"/>
    </source>
</evidence>
<keyword evidence="7" id="KW-1185">Reference proteome</keyword>
<dbReference type="AlphaFoldDB" id="A0A363NYH5"/>
<evidence type="ECO:0000256" key="4">
    <source>
        <dbReference type="ARBA" id="ARBA00022833"/>
    </source>
</evidence>
<dbReference type="EMBL" id="QCXX01000001">
    <property type="protein sequence ID" value="PUV25855.1"/>
    <property type="molecule type" value="Genomic_DNA"/>
</dbReference>
<gene>
    <name evidence="6" type="ORF">DCO56_02465</name>
</gene>
<dbReference type="Gene3D" id="3.60.15.10">
    <property type="entry name" value="Ribonuclease Z/Hydroxyacylglutathione hydrolase-like"/>
    <property type="match status" value="1"/>
</dbReference>
<proteinExistence type="inferred from homology"/>
<reference evidence="6 7" key="1">
    <citation type="submission" date="2018-04" db="EMBL/GenBank/DDBJ databases">
        <title>Sphingobacterium sp. M46 Genome.</title>
        <authorList>
            <person name="Cheng J."/>
            <person name="Li Y."/>
        </authorList>
    </citation>
    <scope>NUCLEOTIDE SEQUENCE [LARGE SCALE GENOMIC DNA]</scope>
    <source>
        <strain evidence="6 7">M46</strain>
    </source>
</reference>
<dbReference type="PANTHER" id="PTHR42978">
    <property type="entry name" value="QUORUM-QUENCHING LACTONASE YTNP-RELATED-RELATED"/>
    <property type="match status" value="1"/>
</dbReference>
<protein>
    <submittedName>
        <fullName evidence="6">MBL fold hydrolase</fullName>
    </submittedName>
</protein>
<evidence type="ECO:0000256" key="1">
    <source>
        <dbReference type="ARBA" id="ARBA00007749"/>
    </source>
</evidence>
<feature type="domain" description="Metallo-beta-lactamase" evidence="5">
    <location>
        <begin position="21"/>
        <end position="234"/>
    </location>
</feature>
<dbReference type="InterPro" id="IPR051013">
    <property type="entry name" value="MBL_superfamily_lactonases"/>
</dbReference>
<dbReference type="Pfam" id="PF00753">
    <property type="entry name" value="Lactamase_B"/>
    <property type="match status" value="1"/>
</dbReference>